<protein>
    <recommendedName>
        <fullName evidence="5">MYND-type domain-containing protein</fullName>
    </recommendedName>
</protein>
<gene>
    <name evidence="6" type="ORF">BD410DRAFT_753746</name>
</gene>
<evidence type="ECO:0000256" key="3">
    <source>
        <dbReference type="ARBA" id="ARBA00022833"/>
    </source>
</evidence>
<organism evidence="6 7">
    <name type="scientific">Rickenella mellea</name>
    <dbReference type="NCBI Taxonomy" id="50990"/>
    <lineage>
        <taxon>Eukaryota</taxon>
        <taxon>Fungi</taxon>
        <taxon>Dikarya</taxon>
        <taxon>Basidiomycota</taxon>
        <taxon>Agaricomycotina</taxon>
        <taxon>Agaricomycetes</taxon>
        <taxon>Hymenochaetales</taxon>
        <taxon>Rickenellaceae</taxon>
        <taxon>Rickenella</taxon>
    </lineage>
</organism>
<dbReference type="GO" id="GO:0008270">
    <property type="term" value="F:zinc ion binding"/>
    <property type="evidence" value="ECO:0007669"/>
    <property type="project" value="UniProtKB-KW"/>
</dbReference>
<dbReference type="Pfam" id="PF14737">
    <property type="entry name" value="DUF4470"/>
    <property type="match status" value="1"/>
</dbReference>
<dbReference type="OrthoDB" id="432970at2759"/>
<dbReference type="PROSITE" id="PS50865">
    <property type="entry name" value="ZF_MYND_2"/>
    <property type="match status" value="1"/>
</dbReference>
<evidence type="ECO:0000256" key="4">
    <source>
        <dbReference type="PROSITE-ProRule" id="PRU00134"/>
    </source>
</evidence>
<dbReference type="InterPro" id="IPR002893">
    <property type="entry name" value="Znf_MYND"/>
</dbReference>
<keyword evidence="7" id="KW-1185">Reference proteome</keyword>
<dbReference type="GO" id="GO:0000981">
    <property type="term" value="F:DNA-binding transcription factor activity, RNA polymerase II-specific"/>
    <property type="evidence" value="ECO:0007669"/>
    <property type="project" value="TreeGrafter"/>
</dbReference>
<evidence type="ECO:0000313" key="7">
    <source>
        <dbReference type="Proteomes" id="UP000294933"/>
    </source>
</evidence>
<dbReference type="PANTHER" id="PTHR10237">
    <property type="entry name" value="DEFORMED EPIDERMAL AUTOREGULATORY FACTOR 1 HOMOLOG SUPPRESSIN"/>
    <property type="match status" value="1"/>
</dbReference>
<dbReference type="Pfam" id="PF01753">
    <property type="entry name" value="zf-MYND"/>
    <property type="match status" value="1"/>
</dbReference>
<evidence type="ECO:0000313" key="6">
    <source>
        <dbReference type="EMBL" id="TDL18060.1"/>
    </source>
</evidence>
<dbReference type="SUPFAM" id="SSF144232">
    <property type="entry name" value="HIT/MYND zinc finger-like"/>
    <property type="match status" value="1"/>
</dbReference>
<dbReference type="InterPro" id="IPR027974">
    <property type="entry name" value="DUF4470"/>
</dbReference>
<accession>A0A4Y7PU43</accession>
<name>A0A4Y7PU43_9AGAM</name>
<dbReference type="Proteomes" id="UP000294933">
    <property type="component" value="Unassembled WGS sequence"/>
</dbReference>
<evidence type="ECO:0000256" key="2">
    <source>
        <dbReference type="ARBA" id="ARBA00022771"/>
    </source>
</evidence>
<dbReference type="InterPro" id="IPR024119">
    <property type="entry name" value="TF_DEAF-1"/>
</dbReference>
<dbReference type="PROSITE" id="PS01360">
    <property type="entry name" value="ZF_MYND_1"/>
    <property type="match status" value="1"/>
</dbReference>
<sequence length="1188" mass="131824">MSHPVLWQTKPSFYPIGGTSPVCLTQDLSPEEDAKVLLLGCGDPRNMLYTLGATGKSPGKPRVLDFTCCDIEPAILARNALLFTLIFDGHPIDRIWNVFYHFKLDATSLSLLVDQCEKLVAVSHDLETWSSSSYSTFLRVCSRHTLSQLHKHWQLYAEGNAISKEKTKSLLSGFKRECDTRFPKSDKGSPTVYLSASRSAGPFWVHASVVLSKQFQQYWRTGTIFPGAADIASATFINPTFIHSLAGERFAVHHTTFPLQSFHLAPAFLSMSGSNRSKEDVNDRDFVSCAQSQFQEWCKTFKAAASPASHDRVTIRLFVGDAMAFCRTLHHCHVTSSTSCSSYVSAWTGAEIVLEGGDYGANASPMAPTSFNVIDASSLLDHIGLLNVLVASVPLLNQTPSSTLYTEAMLFNGNDAESRFIERLRAEIPPMALLLGVTPTAYISGFTSHSNTHEISAQRLFKNTEYYERIGWKVPFLGDAVVLKELECKTLYPSFEPRELAKLLFDIYYHMFIHEDIFAQHQDGIIIKFHSIYRYSAIHYNRGAFAAFLGLARSKVQTDWEKTMALLYILIEDDRKLVLGSNNYQEFGCQLHIRGIYSVSPLRPGQTAITVDWSKSRFRGWKNVPPVACLVLVIPRAKVKVLEDAPEKVGKIILQCTVRTPTYHNIFSCIQLAFGSISVRGSMSETRAILTEDPGGIAGASPLIMSVWIPAFSLALDPSNTEVSLGLHVTPEIQEYFVAKVGKMLDVFTADLMDTNSVHLFSERPSCPAELKSLHASTPLSPTASATHQYQRVSVTLDNAKVSSLAVKWETRNVEASEAQSDVHFEQVSPCVMRVFLGKVSQNLIYPFPVDGGQAKLRIARKSGWIEVVAPLSGPRISGGYFIKNFPTLLTQDSRPTVWNIHRINLERLPVISTSKTGLTEWIPPHVSMALSDRERDHREKATSEPILARVILAQVKGTLRSLFMNAIQPGAKRVFALSDGAGTGIYTIIFLNQLRLDVASHTLVADTCILPLTMHLVATFSDVIADVTHGGKMVSMETPGDEASEWQQLLPVFVERCRTWSHKRACQYTEFGNIPLSLKLNDSPICSCGEGLSLGAITKLPQWKKLTPYMTRAAFSPLFAVPYIESVDGSVDPLPDNQSLRNVCANCKSSDEQNPFRCSRCKGVSYCGQACQNADWKKHKLQCKVNR</sequence>
<keyword evidence="3" id="KW-0862">Zinc</keyword>
<dbReference type="Gene3D" id="6.10.140.2220">
    <property type="match status" value="1"/>
</dbReference>
<dbReference type="EMBL" id="ML170213">
    <property type="protein sequence ID" value="TDL18060.1"/>
    <property type="molecule type" value="Genomic_DNA"/>
</dbReference>
<evidence type="ECO:0000256" key="1">
    <source>
        <dbReference type="ARBA" id="ARBA00022723"/>
    </source>
</evidence>
<dbReference type="AlphaFoldDB" id="A0A4Y7PU43"/>
<dbReference type="VEuPathDB" id="FungiDB:BD410DRAFT_753746"/>
<keyword evidence="1" id="KW-0479">Metal-binding</keyword>
<reference evidence="6 7" key="1">
    <citation type="submission" date="2018-06" db="EMBL/GenBank/DDBJ databases">
        <title>A transcriptomic atlas of mushroom development highlights an independent origin of complex multicellularity.</title>
        <authorList>
            <consortium name="DOE Joint Genome Institute"/>
            <person name="Krizsan K."/>
            <person name="Almasi E."/>
            <person name="Merenyi Z."/>
            <person name="Sahu N."/>
            <person name="Viragh M."/>
            <person name="Koszo T."/>
            <person name="Mondo S."/>
            <person name="Kiss B."/>
            <person name="Balint B."/>
            <person name="Kues U."/>
            <person name="Barry K."/>
            <person name="Hegedus J.C."/>
            <person name="Henrissat B."/>
            <person name="Johnson J."/>
            <person name="Lipzen A."/>
            <person name="Ohm R."/>
            <person name="Nagy I."/>
            <person name="Pangilinan J."/>
            <person name="Yan J."/>
            <person name="Xiong Y."/>
            <person name="Grigoriev I.V."/>
            <person name="Hibbett D.S."/>
            <person name="Nagy L.G."/>
        </authorList>
    </citation>
    <scope>NUCLEOTIDE SEQUENCE [LARGE SCALE GENOMIC DNA]</scope>
    <source>
        <strain evidence="6 7">SZMC22713</strain>
    </source>
</reference>
<feature type="domain" description="MYND-type" evidence="5">
    <location>
        <begin position="1145"/>
        <end position="1184"/>
    </location>
</feature>
<dbReference type="STRING" id="50990.A0A4Y7PU43"/>
<dbReference type="PANTHER" id="PTHR10237:SF14">
    <property type="entry name" value="MYND-TYPE DOMAIN-CONTAINING PROTEIN"/>
    <property type="match status" value="1"/>
</dbReference>
<dbReference type="GO" id="GO:0005634">
    <property type="term" value="C:nucleus"/>
    <property type="evidence" value="ECO:0007669"/>
    <property type="project" value="TreeGrafter"/>
</dbReference>
<proteinExistence type="predicted"/>
<keyword evidence="2 4" id="KW-0863">Zinc-finger</keyword>
<evidence type="ECO:0000259" key="5">
    <source>
        <dbReference type="PROSITE" id="PS50865"/>
    </source>
</evidence>